<feature type="transmembrane region" description="Helical" evidence="24">
    <location>
        <begin position="122"/>
        <end position="138"/>
    </location>
</feature>
<keyword evidence="26" id="KW-1185">Reference proteome</keyword>
<feature type="transmembrane region" description="Helical" evidence="24">
    <location>
        <begin position="212"/>
        <end position="232"/>
    </location>
</feature>
<evidence type="ECO:0000256" key="10">
    <source>
        <dbReference type="ARBA" id="ARBA00022679"/>
    </source>
</evidence>
<feature type="transmembrane region" description="Helical" evidence="24">
    <location>
        <begin position="150"/>
        <end position="181"/>
    </location>
</feature>
<evidence type="ECO:0000256" key="23">
    <source>
        <dbReference type="ARBA" id="ARBA00033406"/>
    </source>
</evidence>
<comment type="caution">
    <text evidence="25">The sequence shown here is derived from an EMBL/GenBank/DDBJ whole genome shotgun (WGS) entry which is preliminary data.</text>
</comment>
<comment type="pathway">
    <text evidence="4">Lipid metabolism.</text>
</comment>
<comment type="catalytic activity">
    <reaction evidence="1">
        <text>a 1,2-diacyl-sn-glycero-3-phosphate + CTP + H(+) = a CDP-1,2-diacyl-sn-glycerol + diphosphate</text>
        <dbReference type="Rhea" id="RHEA:16229"/>
        <dbReference type="ChEBI" id="CHEBI:15378"/>
        <dbReference type="ChEBI" id="CHEBI:33019"/>
        <dbReference type="ChEBI" id="CHEBI:37563"/>
        <dbReference type="ChEBI" id="CHEBI:58332"/>
        <dbReference type="ChEBI" id="CHEBI:58608"/>
        <dbReference type="EC" id="2.7.7.41"/>
    </reaction>
</comment>
<keyword evidence="14" id="KW-0443">Lipid metabolism</keyword>
<organism evidence="25 26">
    <name type="scientific">Stappia albiluteola</name>
    <dbReference type="NCBI Taxonomy" id="2758565"/>
    <lineage>
        <taxon>Bacteria</taxon>
        <taxon>Pseudomonadati</taxon>
        <taxon>Pseudomonadota</taxon>
        <taxon>Alphaproteobacteria</taxon>
        <taxon>Hyphomicrobiales</taxon>
        <taxon>Stappiaceae</taxon>
        <taxon>Stappia</taxon>
    </lineage>
</organism>
<keyword evidence="10 25" id="KW-0808">Transferase</keyword>
<keyword evidence="13 24" id="KW-1133">Transmembrane helix</keyword>
<evidence type="ECO:0000256" key="5">
    <source>
        <dbReference type="ARBA" id="ARBA00010185"/>
    </source>
</evidence>
<evidence type="ECO:0000256" key="6">
    <source>
        <dbReference type="ARBA" id="ARBA00012487"/>
    </source>
</evidence>
<evidence type="ECO:0000256" key="1">
    <source>
        <dbReference type="ARBA" id="ARBA00001698"/>
    </source>
</evidence>
<dbReference type="Pfam" id="PF01148">
    <property type="entry name" value="CTP_transf_1"/>
    <property type="match status" value="1"/>
</dbReference>
<keyword evidence="17" id="KW-1208">Phospholipid metabolism</keyword>
<feature type="transmembrane region" description="Helical" evidence="24">
    <location>
        <begin position="278"/>
        <end position="299"/>
    </location>
</feature>
<evidence type="ECO:0000256" key="17">
    <source>
        <dbReference type="ARBA" id="ARBA00023264"/>
    </source>
</evidence>
<keyword evidence="12 25" id="KW-0548">Nucleotidyltransferase</keyword>
<evidence type="ECO:0000256" key="3">
    <source>
        <dbReference type="ARBA" id="ARBA00005119"/>
    </source>
</evidence>
<comment type="pathway">
    <text evidence="3">Phospholipid metabolism; CDP-diacylglycerol biosynthesis; CDP-diacylglycerol from sn-glycerol 3-phosphate: step 3/3.</text>
</comment>
<dbReference type="EMBL" id="JACFXV010000064">
    <property type="protein sequence ID" value="MBA5778740.1"/>
    <property type="molecule type" value="Genomic_DNA"/>
</dbReference>
<dbReference type="Proteomes" id="UP000541109">
    <property type="component" value="Unassembled WGS sequence"/>
</dbReference>
<comment type="subcellular location">
    <subcellularLocation>
        <location evidence="2">Cell membrane</location>
        <topology evidence="2">Multi-pass membrane protein</topology>
    </subcellularLocation>
</comment>
<dbReference type="GO" id="GO:0016024">
    <property type="term" value="P:CDP-diacylglycerol biosynthetic process"/>
    <property type="evidence" value="ECO:0007669"/>
    <property type="project" value="TreeGrafter"/>
</dbReference>
<proteinExistence type="inferred from homology"/>
<sequence>MALDTWPILNALAIGLAAGIAILAALSIIPRTAAIARSLWVTLLTEVVILAGAAVPFLVGGLWLKAFLVLLSARVGYECAAVTVKRLPSVPVGRAGHIPLAVAGISAALSVAAMVVPVGYSVAFASAFVLLAGVLLVSRPRSRHAPVVEALIFPGSLLFAFVSVASDAALAPVLLLAFLLVETYDSYALLGGKVWGRSKAFPNLSPNKTIEGLAFGAGALALTTVIAGYLLLGMPPLKALMVAAVVAVFSVAGDLAASRLKRAAGVKDYPAVLPRQGGLFDIVDAWLMTGPALAVLALLGGF</sequence>
<evidence type="ECO:0000256" key="11">
    <source>
        <dbReference type="ARBA" id="ARBA00022692"/>
    </source>
</evidence>
<reference evidence="25 26" key="1">
    <citation type="submission" date="2020-07" db="EMBL/GenBank/DDBJ databases">
        <title>Stappia sp., F7233, whole genome shotgun sequencing project.</title>
        <authorList>
            <person name="Jiang S."/>
            <person name="Liu Z.W."/>
            <person name="Du Z.J."/>
        </authorList>
    </citation>
    <scope>NUCLEOTIDE SEQUENCE [LARGE SCALE GENOMIC DNA]</scope>
    <source>
        <strain evidence="25 26">F7233</strain>
    </source>
</reference>
<dbReference type="GO" id="GO:0005886">
    <property type="term" value="C:plasma membrane"/>
    <property type="evidence" value="ECO:0007669"/>
    <property type="project" value="UniProtKB-SubCell"/>
</dbReference>
<evidence type="ECO:0000256" key="7">
    <source>
        <dbReference type="ARBA" id="ARBA00019373"/>
    </source>
</evidence>
<dbReference type="GO" id="GO:0004605">
    <property type="term" value="F:phosphatidate cytidylyltransferase activity"/>
    <property type="evidence" value="ECO:0007669"/>
    <property type="project" value="UniProtKB-EC"/>
</dbReference>
<evidence type="ECO:0000256" key="18">
    <source>
        <dbReference type="ARBA" id="ARBA00029893"/>
    </source>
</evidence>
<evidence type="ECO:0000256" key="9">
    <source>
        <dbReference type="ARBA" id="ARBA00022516"/>
    </source>
</evidence>
<keyword evidence="15 24" id="KW-0472">Membrane</keyword>
<dbReference type="AlphaFoldDB" id="A0A839AFV6"/>
<feature type="transmembrane region" description="Helical" evidence="24">
    <location>
        <begin position="6"/>
        <end position="26"/>
    </location>
</feature>
<evidence type="ECO:0000256" key="19">
    <source>
        <dbReference type="ARBA" id="ARBA00031825"/>
    </source>
</evidence>
<evidence type="ECO:0000256" key="2">
    <source>
        <dbReference type="ARBA" id="ARBA00004651"/>
    </source>
</evidence>
<dbReference type="RefSeq" id="WP_182167350.1">
    <property type="nucleotide sequence ID" value="NZ_JACFXV010000064.1"/>
</dbReference>
<evidence type="ECO:0000256" key="14">
    <source>
        <dbReference type="ARBA" id="ARBA00023098"/>
    </source>
</evidence>
<gene>
    <name evidence="25" type="ORF">H2509_16570</name>
</gene>
<feature type="transmembrane region" description="Helical" evidence="24">
    <location>
        <begin position="96"/>
        <end position="116"/>
    </location>
</feature>
<dbReference type="PANTHER" id="PTHR46382:SF1">
    <property type="entry name" value="PHOSPHATIDATE CYTIDYLYLTRANSFERASE"/>
    <property type="match status" value="1"/>
</dbReference>
<keyword evidence="9" id="KW-0444">Lipid biosynthesis</keyword>
<keyword evidence="8" id="KW-1003">Cell membrane</keyword>
<name>A0A839AFV6_9HYPH</name>
<evidence type="ECO:0000313" key="26">
    <source>
        <dbReference type="Proteomes" id="UP000541109"/>
    </source>
</evidence>
<evidence type="ECO:0000313" key="25">
    <source>
        <dbReference type="EMBL" id="MBA5778740.1"/>
    </source>
</evidence>
<evidence type="ECO:0000256" key="4">
    <source>
        <dbReference type="ARBA" id="ARBA00005189"/>
    </source>
</evidence>
<protein>
    <recommendedName>
        <fullName evidence="7">Phosphatidate cytidylyltransferase</fullName>
        <ecNumber evidence="6">2.7.7.41</ecNumber>
    </recommendedName>
    <alternativeName>
        <fullName evidence="20">CDP-DAG synthase</fullName>
    </alternativeName>
    <alternativeName>
        <fullName evidence="22">CDP-DG synthase</fullName>
    </alternativeName>
    <alternativeName>
        <fullName evidence="18">CDP-diacylglycerol synthase</fullName>
    </alternativeName>
    <alternativeName>
        <fullName evidence="21">CDP-diglyceride pyrophosphorylase</fullName>
    </alternativeName>
    <alternativeName>
        <fullName evidence="23">CDP-diglyceride synthase</fullName>
    </alternativeName>
    <alternativeName>
        <fullName evidence="19">CTP:phosphatidate cytidylyltransferase</fullName>
    </alternativeName>
</protein>
<evidence type="ECO:0000256" key="15">
    <source>
        <dbReference type="ARBA" id="ARBA00023136"/>
    </source>
</evidence>
<feature type="transmembrane region" description="Helical" evidence="24">
    <location>
        <begin position="239"/>
        <end position="258"/>
    </location>
</feature>
<accession>A0A839AFV6</accession>
<comment type="similarity">
    <text evidence="5">Belongs to the CDS family.</text>
</comment>
<evidence type="ECO:0000256" key="21">
    <source>
        <dbReference type="ARBA" id="ARBA00032396"/>
    </source>
</evidence>
<evidence type="ECO:0000256" key="24">
    <source>
        <dbReference type="SAM" id="Phobius"/>
    </source>
</evidence>
<evidence type="ECO:0000256" key="22">
    <source>
        <dbReference type="ARBA" id="ARBA00032743"/>
    </source>
</evidence>
<keyword evidence="11 24" id="KW-0812">Transmembrane</keyword>
<evidence type="ECO:0000256" key="12">
    <source>
        <dbReference type="ARBA" id="ARBA00022695"/>
    </source>
</evidence>
<evidence type="ECO:0000256" key="20">
    <source>
        <dbReference type="ARBA" id="ARBA00032253"/>
    </source>
</evidence>
<feature type="transmembrane region" description="Helical" evidence="24">
    <location>
        <begin position="38"/>
        <end position="60"/>
    </location>
</feature>
<evidence type="ECO:0000256" key="8">
    <source>
        <dbReference type="ARBA" id="ARBA00022475"/>
    </source>
</evidence>
<evidence type="ECO:0000256" key="16">
    <source>
        <dbReference type="ARBA" id="ARBA00023209"/>
    </source>
</evidence>
<keyword evidence="16" id="KW-0594">Phospholipid biosynthesis</keyword>
<dbReference type="PANTHER" id="PTHR46382">
    <property type="entry name" value="PHOSPHATIDATE CYTIDYLYLTRANSFERASE"/>
    <property type="match status" value="1"/>
</dbReference>
<dbReference type="EC" id="2.7.7.41" evidence="6"/>
<evidence type="ECO:0000256" key="13">
    <source>
        <dbReference type="ARBA" id="ARBA00022989"/>
    </source>
</evidence>